<dbReference type="EMBL" id="MKQP01000100">
    <property type="protein sequence ID" value="OMD20343.1"/>
    <property type="molecule type" value="Genomic_DNA"/>
</dbReference>
<evidence type="ECO:0008006" key="3">
    <source>
        <dbReference type="Google" id="ProtNLM"/>
    </source>
</evidence>
<protein>
    <recommendedName>
        <fullName evidence="3">ParB/Sulfiredoxin domain-containing protein</fullName>
    </recommendedName>
</protein>
<sequence length="171" mass="19987">MGDIKWQSTERVQKKYLENKEGKYYQIELGVQKVNPQKIVALSRPIDEEKLERLRKNVEEEGWVDKNPAGILLWKLPNSKYVVSGEGNHRAFYSRTEGIKEIKATVSLIVDMSKLTEQQQTLILEKQKDYFSAYQKCMDSDDSNQDEKLLKLLGEADKERFKFLKTLKLVK</sequence>
<dbReference type="Proteomes" id="UP000187465">
    <property type="component" value="Unassembled WGS sequence"/>
</dbReference>
<evidence type="ECO:0000313" key="1">
    <source>
        <dbReference type="EMBL" id="OMD20343.1"/>
    </source>
</evidence>
<reference evidence="1 2" key="1">
    <citation type="submission" date="2016-10" db="EMBL/GenBank/DDBJ databases">
        <title>Paenibacillus species isolates.</title>
        <authorList>
            <person name="Beno S.M."/>
        </authorList>
    </citation>
    <scope>NUCLEOTIDE SEQUENCE [LARGE SCALE GENOMIC DNA]</scope>
    <source>
        <strain evidence="1 2">FSL H7-0604</strain>
    </source>
</reference>
<gene>
    <name evidence="1" type="ORF">BJP51_09675</name>
</gene>
<evidence type="ECO:0000313" key="2">
    <source>
        <dbReference type="Proteomes" id="UP000187465"/>
    </source>
</evidence>
<proteinExistence type="predicted"/>
<dbReference type="RefSeq" id="WP_076179920.1">
    <property type="nucleotide sequence ID" value="NZ_MKQP01000100.1"/>
</dbReference>
<comment type="caution">
    <text evidence="1">The sequence shown here is derived from an EMBL/GenBank/DDBJ whole genome shotgun (WGS) entry which is preliminary data.</text>
</comment>
<name>A0A1R0WSH7_9BACL</name>
<accession>A0A1R0WSH7</accession>
<organism evidence="1 2">
    <name type="scientific">Paenibacillus odorifer</name>
    <dbReference type="NCBI Taxonomy" id="189426"/>
    <lineage>
        <taxon>Bacteria</taxon>
        <taxon>Bacillati</taxon>
        <taxon>Bacillota</taxon>
        <taxon>Bacilli</taxon>
        <taxon>Bacillales</taxon>
        <taxon>Paenibacillaceae</taxon>
        <taxon>Paenibacillus</taxon>
    </lineage>
</organism>
<dbReference type="AlphaFoldDB" id="A0A1R0WSH7"/>